<evidence type="ECO:0000313" key="2">
    <source>
        <dbReference type="EMBL" id="WTY35080.1"/>
    </source>
</evidence>
<protein>
    <submittedName>
        <fullName evidence="2">Uncharacterized protein</fullName>
    </submittedName>
</protein>
<evidence type="ECO:0000256" key="1">
    <source>
        <dbReference type="SAM" id="Phobius"/>
    </source>
</evidence>
<evidence type="ECO:0000313" key="3">
    <source>
        <dbReference type="Proteomes" id="UP001621418"/>
    </source>
</evidence>
<feature type="transmembrane region" description="Helical" evidence="1">
    <location>
        <begin position="144"/>
        <end position="162"/>
    </location>
</feature>
<proteinExistence type="predicted"/>
<reference evidence="2 3" key="1">
    <citation type="submission" date="2022-10" db="EMBL/GenBank/DDBJ databases">
        <title>The complete genomes of actinobacterial strains from the NBC collection.</title>
        <authorList>
            <person name="Joergensen T.S."/>
            <person name="Alvarez Arevalo M."/>
            <person name="Sterndorff E.B."/>
            <person name="Faurdal D."/>
            <person name="Vuksanovic O."/>
            <person name="Mourched A.-S."/>
            <person name="Charusanti P."/>
            <person name="Shaw S."/>
            <person name="Blin K."/>
            <person name="Weber T."/>
        </authorList>
    </citation>
    <scope>NUCLEOTIDE SEQUENCE [LARGE SCALE GENOMIC DNA]</scope>
    <source>
        <strain evidence="2 3">NBC_01413</strain>
    </source>
</reference>
<feature type="transmembrane region" description="Helical" evidence="1">
    <location>
        <begin position="12"/>
        <end position="33"/>
    </location>
</feature>
<dbReference type="RefSeq" id="WP_328655520.1">
    <property type="nucleotide sequence ID" value="NZ_CP108014.1"/>
</dbReference>
<gene>
    <name evidence="2" type="ORF">OG308_27835</name>
</gene>
<keyword evidence="3" id="KW-1185">Reference proteome</keyword>
<keyword evidence="1" id="KW-1133">Transmembrane helix</keyword>
<feature type="transmembrane region" description="Helical" evidence="1">
    <location>
        <begin position="67"/>
        <end position="92"/>
    </location>
</feature>
<accession>A0ABZ1N517</accession>
<feature type="transmembrane region" description="Helical" evidence="1">
    <location>
        <begin position="39"/>
        <end position="60"/>
    </location>
</feature>
<keyword evidence="1" id="KW-0472">Membrane</keyword>
<dbReference type="GeneID" id="91377955"/>
<dbReference type="EMBL" id="CP109527">
    <property type="protein sequence ID" value="WTY35080.1"/>
    <property type="molecule type" value="Genomic_DNA"/>
</dbReference>
<name>A0ABZ1N517_9NOCA</name>
<sequence length="204" mass="21017">MDTRALLRLGGVSGFVCGGAIAAAGVIELIAAGKIPITQVLNGAAVPFGIGLLVALYALLHQRLGRFGALAFVVQFLGFGYFAGIAFAMNFVLVYLDKPVVDELLTSPAESAFLATAVLALSGTLLFGTALLRSAAVPRGAAILYTAGLSVLCLTFLLPATLVRVGHIAAGFGMVWLAWAVWSSATVNSAATARAWQPTPDPAR</sequence>
<dbReference type="Proteomes" id="UP001621418">
    <property type="component" value="Chromosome"/>
</dbReference>
<keyword evidence="1" id="KW-0812">Transmembrane</keyword>
<feature type="transmembrane region" description="Helical" evidence="1">
    <location>
        <begin position="168"/>
        <end position="187"/>
    </location>
</feature>
<organism evidence="2 3">
    <name type="scientific">Nocardia salmonicida</name>
    <dbReference type="NCBI Taxonomy" id="53431"/>
    <lineage>
        <taxon>Bacteria</taxon>
        <taxon>Bacillati</taxon>
        <taxon>Actinomycetota</taxon>
        <taxon>Actinomycetes</taxon>
        <taxon>Mycobacteriales</taxon>
        <taxon>Nocardiaceae</taxon>
        <taxon>Nocardia</taxon>
    </lineage>
</organism>
<feature type="transmembrane region" description="Helical" evidence="1">
    <location>
        <begin position="112"/>
        <end position="132"/>
    </location>
</feature>